<feature type="domain" description="HTH araC/xylS-type" evidence="4">
    <location>
        <begin position="307"/>
        <end position="405"/>
    </location>
</feature>
<dbReference type="GO" id="GO:0003700">
    <property type="term" value="F:DNA-binding transcription factor activity"/>
    <property type="evidence" value="ECO:0007669"/>
    <property type="project" value="InterPro"/>
</dbReference>
<dbReference type="InterPro" id="IPR018062">
    <property type="entry name" value="HTH_AraC-typ_CS"/>
</dbReference>
<dbReference type="SUPFAM" id="SSF46689">
    <property type="entry name" value="Homeodomain-like"/>
    <property type="match status" value="2"/>
</dbReference>
<dbReference type="GO" id="GO:0043565">
    <property type="term" value="F:sequence-specific DNA binding"/>
    <property type="evidence" value="ECO:0007669"/>
    <property type="project" value="InterPro"/>
</dbReference>
<evidence type="ECO:0000259" key="4">
    <source>
        <dbReference type="PROSITE" id="PS01124"/>
    </source>
</evidence>
<keyword evidence="1" id="KW-0805">Transcription regulation</keyword>
<evidence type="ECO:0000313" key="8">
    <source>
        <dbReference type="Proteomes" id="UP000501107"/>
    </source>
</evidence>
<dbReference type="InterPro" id="IPR018060">
    <property type="entry name" value="HTH_AraC"/>
</dbReference>
<proteinExistence type="predicted"/>
<reference evidence="5 7" key="1">
    <citation type="journal article" date="2015" name="Genome Announc.">
        <title>Complete genome sequences for 35 biothreat assay-relevant bacillus species.</title>
        <authorList>
            <person name="Johnson S.L."/>
            <person name="Daligault H.E."/>
            <person name="Davenport K.W."/>
            <person name="Jaissle J."/>
            <person name="Frey K.G."/>
            <person name="Ladner J.T."/>
            <person name="Broomall S.M."/>
            <person name="Bishop-Lilly K.A."/>
            <person name="Bruce D.C."/>
            <person name="Gibbons H.S."/>
            <person name="Coyne S.R."/>
            <person name="Lo C.C."/>
            <person name="Meincke L."/>
            <person name="Munk A.C."/>
            <person name="Koroleva G.I."/>
            <person name="Rosenzweig C.N."/>
            <person name="Palacios G.F."/>
            <person name="Redden C.L."/>
            <person name="Minogue T.D."/>
            <person name="Chain P.S."/>
        </authorList>
    </citation>
    <scope>NUCLEOTIDE SEQUENCE [LARGE SCALE GENOMIC DNA]</scope>
    <source>
        <strain evidence="5 7">HD1011</strain>
    </source>
</reference>
<evidence type="ECO:0000313" key="7">
    <source>
        <dbReference type="Proteomes" id="UP000031876"/>
    </source>
</evidence>
<keyword evidence="2" id="KW-0238">DNA-binding</keyword>
<dbReference type="Pfam" id="PF12833">
    <property type="entry name" value="HTH_18"/>
    <property type="match status" value="1"/>
</dbReference>
<evidence type="ECO:0000256" key="3">
    <source>
        <dbReference type="ARBA" id="ARBA00023163"/>
    </source>
</evidence>
<dbReference type="AlphaFoldDB" id="A0A0B5XI99"/>
<dbReference type="Gene3D" id="1.10.10.60">
    <property type="entry name" value="Homeodomain-like"/>
    <property type="match status" value="2"/>
</dbReference>
<dbReference type="Proteomes" id="UP000501107">
    <property type="component" value="Chromosome"/>
</dbReference>
<dbReference type="KEGG" id="btw:BF38_4303"/>
<name>A0A0B5XI99_BACTU</name>
<dbReference type="PANTHER" id="PTHR43280:SF34">
    <property type="entry name" value="ARAC-FAMILY TRANSCRIPTIONAL REGULATOR"/>
    <property type="match status" value="1"/>
</dbReference>
<organism evidence="6 8">
    <name type="scientific">Bacillus thuringiensis</name>
    <dbReference type="NCBI Taxonomy" id="1428"/>
    <lineage>
        <taxon>Bacteria</taxon>
        <taxon>Bacillati</taxon>
        <taxon>Bacillota</taxon>
        <taxon>Bacilli</taxon>
        <taxon>Bacillales</taxon>
        <taxon>Bacillaceae</taxon>
        <taxon>Bacillus</taxon>
        <taxon>Bacillus cereus group</taxon>
    </lineage>
</organism>
<dbReference type="PROSITE" id="PS01124">
    <property type="entry name" value="HTH_ARAC_FAMILY_2"/>
    <property type="match status" value="1"/>
</dbReference>
<dbReference type="EMBL" id="CP009335">
    <property type="protein sequence ID" value="AJG78401.1"/>
    <property type="molecule type" value="Genomic_DNA"/>
</dbReference>
<reference evidence="6 8" key="2">
    <citation type="submission" date="2020-05" db="EMBL/GenBank/DDBJ databases">
        <title>FDA dAtabase for Regulatory Grade micrObial Sequences (FDA-ARGOS): Supporting development and validation of Infectious Disease Dx tests.</title>
        <authorList>
            <person name="Nelson B."/>
            <person name="Plummer A."/>
            <person name="Tallon L."/>
            <person name="Sadzewicz L."/>
            <person name="Zhao X."/>
            <person name="Vavikolanu K."/>
            <person name="Mehta A."/>
            <person name="Aluvathingal J."/>
            <person name="Nadendla S."/>
            <person name="Myers T."/>
            <person name="Yan Y."/>
            <person name="Sichtig H."/>
        </authorList>
    </citation>
    <scope>NUCLEOTIDE SEQUENCE [LARGE SCALE GENOMIC DNA]</scope>
    <source>
        <strain evidence="6 8">FDAARGOS_795</strain>
    </source>
</reference>
<evidence type="ECO:0000256" key="2">
    <source>
        <dbReference type="ARBA" id="ARBA00023125"/>
    </source>
</evidence>
<keyword evidence="3" id="KW-0804">Transcription</keyword>
<dbReference type="PANTHER" id="PTHR43280">
    <property type="entry name" value="ARAC-FAMILY TRANSCRIPTIONAL REGULATOR"/>
    <property type="match status" value="1"/>
</dbReference>
<evidence type="ECO:0000256" key="1">
    <source>
        <dbReference type="ARBA" id="ARBA00023015"/>
    </source>
</evidence>
<evidence type="ECO:0000313" key="6">
    <source>
        <dbReference type="EMBL" id="QKH27869.1"/>
    </source>
</evidence>
<dbReference type="InterPro" id="IPR009057">
    <property type="entry name" value="Homeodomain-like_sf"/>
</dbReference>
<sequence>MNTSIDIQHLCDLAHKAFNAPVHILSADRKILYHSTSDNVCSPFYSSKEEHLSDIYQENDPFNLPLFRSNNYLENFVLIHIENHDDIKGTIIIGPTIHPKDSDDMIIKFQKEFKANDNIQERLAYYQCLSEIKKTTLIDMGILLHYMIFNEKLDVDIVLEKNKVLEEIPNKNVKPDLYILKRRQNKPKTHNMALVNDFFSTIKEGNKKKLIQYMYAVSQEDVELMLIEDPLRNQKNLGIIAITLATRYAIEGNLPPDIAFAHSILYIQTLEQLDNVESVKRLSGDALRTFADRVKEYNAKKYSYAVTTCIKHINKNVYDGISLNELANHLEITPTYLSKLFKKEMGITLSEYIQRERVEEAKKLLTLTTYSLSDICAWLNFNDQSYFIRVFKKNTSMTPRQYREKYTVI</sequence>
<dbReference type="EMBL" id="CP053980">
    <property type="protein sequence ID" value="QKH27869.1"/>
    <property type="molecule type" value="Genomic_DNA"/>
</dbReference>
<dbReference type="PROSITE" id="PS00041">
    <property type="entry name" value="HTH_ARAC_FAMILY_1"/>
    <property type="match status" value="1"/>
</dbReference>
<dbReference type="Proteomes" id="UP000031876">
    <property type="component" value="Chromosome"/>
</dbReference>
<dbReference type="SMART" id="SM00342">
    <property type="entry name" value="HTH_ARAC"/>
    <property type="match status" value="1"/>
</dbReference>
<dbReference type="OMA" id="DPHIIAN"/>
<evidence type="ECO:0000313" key="5">
    <source>
        <dbReference type="EMBL" id="AJG78401.1"/>
    </source>
</evidence>
<protein>
    <submittedName>
        <fullName evidence="6">AraC family transcriptional regulator</fullName>
    </submittedName>
    <submittedName>
        <fullName evidence="5">Helix-turn-helix domain protein</fullName>
    </submittedName>
</protein>
<accession>A0A0B5XI99</accession>
<gene>
    <name evidence="5" type="ORF">BF38_4303</name>
    <name evidence="6" type="ORF">FOC89_29250</name>
</gene>
<dbReference type="RefSeq" id="WP_001097906.1">
    <property type="nucleotide sequence ID" value="NZ_CP009335.1"/>
</dbReference>